<name>A0A412NH75_MEDGN</name>
<dbReference type="Proteomes" id="UP000283834">
    <property type="component" value="Unassembled WGS sequence"/>
</dbReference>
<proteinExistence type="predicted"/>
<dbReference type="InterPro" id="IPR036583">
    <property type="entry name" value="23S_rRNA_IVS_sf"/>
</dbReference>
<dbReference type="InterPro" id="IPR055360">
    <property type="entry name" value="bAvd"/>
</dbReference>
<evidence type="ECO:0000259" key="1">
    <source>
        <dbReference type="Pfam" id="PF22296"/>
    </source>
</evidence>
<organism evidence="2 3">
    <name type="scientific">Mediterraneibacter gnavus</name>
    <name type="common">Ruminococcus gnavus</name>
    <dbReference type="NCBI Taxonomy" id="33038"/>
    <lineage>
        <taxon>Bacteria</taxon>
        <taxon>Bacillati</taxon>
        <taxon>Bacillota</taxon>
        <taxon>Clostridia</taxon>
        <taxon>Lachnospirales</taxon>
        <taxon>Lachnospiraceae</taxon>
        <taxon>Mediterraneibacter</taxon>
    </lineage>
</organism>
<accession>A0A412NH75</accession>
<dbReference type="NCBIfam" id="NF033474">
    <property type="entry name" value="DivGenRetAVD"/>
    <property type="match status" value="1"/>
</dbReference>
<dbReference type="Pfam" id="PF22296">
    <property type="entry name" value="bAvd"/>
    <property type="match status" value="1"/>
</dbReference>
<dbReference type="Gene3D" id="1.20.1440.60">
    <property type="entry name" value="23S rRNA-intervening sequence"/>
    <property type="match status" value="1"/>
</dbReference>
<sequence length="129" mass="15364">MAEAEKQYSKETTSFLLKEKIADMIKYGKKAVANFPRRERQTADEIRRTMLNMYRLSITIEKKYYKKTTLQDLDIELDVLRHLIRLAQDKDYYDQNMAPPLSFHKYEVWSGLLNEIGRIIGGYMKYAKQ</sequence>
<dbReference type="CDD" id="cd16376">
    <property type="entry name" value="Avd_like"/>
    <property type="match status" value="1"/>
</dbReference>
<evidence type="ECO:0000313" key="3">
    <source>
        <dbReference type="Proteomes" id="UP000283834"/>
    </source>
</evidence>
<dbReference type="RefSeq" id="WP_118046884.1">
    <property type="nucleotide sequence ID" value="NZ_QRWQ01000008.1"/>
</dbReference>
<feature type="domain" description="bAvd-like" evidence="1">
    <location>
        <begin position="16"/>
        <end position="126"/>
    </location>
</feature>
<protein>
    <submittedName>
        <fullName evidence="2">Diversity-generating retroelement protein Avd</fullName>
    </submittedName>
</protein>
<gene>
    <name evidence="2" type="primary">avd</name>
    <name evidence="2" type="ORF">DWX36_09600</name>
</gene>
<reference evidence="2 3" key="1">
    <citation type="submission" date="2018-08" db="EMBL/GenBank/DDBJ databases">
        <title>A genome reference for cultivated species of the human gut microbiota.</title>
        <authorList>
            <person name="Zou Y."/>
            <person name="Xue W."/>
            <person name="Luo G."/>
        </authorList>
    </citation>
    <scope>NUCLEOTIDE SEQUENCE [LARGE SCALE GENOMIC DNA]</scope>
    <source>
        <strain evidence="2 3">AF19-16AC</strain>
    </source>
</reference>
<evidence type="ECO:0000313" key="2">
    <source>
        <dbReference type="EMBL" id="RGT38379.1"/>
    </source>
</evidence>
<comment type="caution">
    <text evidence="2">The sequence shown here is derived from an EMBL/GenBank/DDBJ whole genome shotgun (WGS) entry which is preliminary data.</text>
</comment>
<dbReference type="EMBL" id="QRWQ01000008">
    <property type="protein sequence ID" value="RGT38379.1"/>
    <property type="molecule type" value="Genomic_DNA"/>
</dbReference>
<dbReference type="AlphaFoldDB" id="A0A412NH75"/>